<dbReference type="PANTHER" id="PTHR19384:SF128">
    <property type="entry name" value="NADPH OXIDOREDUCTASE A"/>
    <property type="match status" value="1"/>
</dbReference>
<dbReference type="GO" id="GO:0016491">
    <property type="term" value="F:oxidoreductase activity"/>
    <property type="evidence" value="ECO:0007669"/>
    <property type="project" value="TreeGrafter"/>
</dbReference>
<dbReference type="SUPFAM" id="SSF52218">
    <property type="entry name" value="Flavoproteins"/>
    <property type="match status" value="1"/>
</dbReference>
<reference evidence="5" key="1">
    <citation type="submission" date="2021-01" db="EMBL/GenBank/DDBJ databases">
        <title>Modified the classification status of verrucomicrobia.</title>
        <authorList>
            <person name="Feng X."/>
        </authorList>
    </citation>
    <scope>NUCLEOTIDE SEQUENCE</scope>
    <source>
        <strain evidence="5">JCM 18052</strain>
    </source>
</reference>
<gene>
    <name evidence="5" type="ORF">JIN84_16515</name>
</gene>
<dbReference type="GO" id="GO:0050660">
    <property type="term" value="F:flavin adenine dinucleotide binding"/>
    <property type="evidence" value="ECO:0007669"/>
    <property type="project" value="TreeGrafter"/>
</dbReference>
<name>A0A934R8M0_9BACT</name>
<evidence type="ECO:0000256" key="1">
    <source>
        <dbReference type="ARBA" id="ARBA00001917"/>
    </source>
</evidence>
<evidence type="ECO:0000313" key="6">
    <source>
        <dbReference type="Proteomes" id="UP000600139"/>
    </source>
</evidence>
<dbReference type="GO" id="GO:0010181">
    <property type="term" value="F:FMN binding"/>
    <property type="evidence" value="ECO:0007669"/>
    <property type="project" value="InterPro"/>
</dbReference>
<dbReference type="EMBL" id="JAENIK010000012">
    <property type="protein sequence ID" value="MBK1817225.1"/>
    <property type="molecule type" value="Genomic_DNA"/>
</dbReference>
<dbReference type="RefSeq" id="WP_200352174.1">
    <property type="nucleotide sequence ID" value="NZ_BAABHZ010000001.1"/>
</dbReference>
<comment type="cofactor">
    <cofactor evidence="1">
        <name>FMN</name>
        <dbReference type="ChEBI" id="CHEBI:58210"/>
    </cofactor>
</comment>
<accession>A0A934R8M0</accession>
<dbReference type="PRINTS" id="PR00369">
    <property type="entry name" value="FLAVODOXIN"/>
</dbReference>
<keyword evidence="6" id="KW-1185">Reference proteome</keyword>
<keyword evidence="2" id="KW-0285">Flavoprotein</keyword>
<dbReference type="PANTHER" id="PTHR19384">
    <property type="entry name" value="NITRIC OXIDE SYNTHASE-RELATED"/>
    <property type="match status" value="1"/>
</dbReference>
<sequence>MSLTVPTTAPFSGAQKMWLKGYLDALNSALMPPAAVEAVPAITGNGVPVTILWGSQTGNSEALGKKLVKVLGAKGHSPTLRDMAGVAPADLAAAERVLIITSTYGDGEPPDNAAALHAALHSADAPSLTGVSFSVLALGDSGYPDFCKCGRDFQNRMAELGAEILVPIIECDVDYDEPFARWSRLLEESLDVSAVA</sequence>
<comment type="caution">
    <text evidence="5">The sequence shown here is derived from an EMBL/GenBank/DDBJ whole genome shotgun (WGS) entry which is preliminary data.</text>
</comment>
<dbReference type="InterPro" id="IPR029039">
    <property type="entry name" value="Flavoprotein-like_sf"/>
</dbReference>
<proteinExistence type="predicted"/>
<dbReference type="GO" id="GO:0005829">
    <property type="term" value="C:cytosol"/>
    <property type="evidence" value="ECO:0007669"/>
    <property type="project" value="TreeGrafter"/>
</dbReference>
<dbReference type="Pfam" id="PF00258">
    <property type="entry name" value="Flavodoxin_1"/>
    <property type="match status" value="1"/>
</dbReference>
<organism evidence="5 6">
    <name type="scientific">Luteolibacter yonseiensis</name>
    <dbReference type="NCBI Taxonomy" id="1144680"/>
    <lineage>
        <taxon>Bacteria</taxon>
        <taxon>Pseudomonadati</taxon>
        <taxon>Verrucomicrobiota</taxon>
        <taxon>Verrucomicrobiia</taxon>
        <taxon>Verrucomicrobiales</taxon>
        <taxon>Verrucomicrobiaceae</taxon>
        <taxon>Luteolibacter</taxon>
    </lineage>
</organism>
<dbReference type="Gene3D" id="3.40.50.360">
    <property type="match status" value="1"/>
</dbReference>
<dbReference type="PROSITE" id="PS50902">
    <property type="entry name" value="FLAVODOXIN_LIKE"/>
    <property type="match status" value="1"/>
</dbReference>
<dbReference type="Proteomes" id="UP000600139">
    <property type="component" value="Unassembled WGS sequence"/>
</dbReference>
<dbReference type="InterPro" id="IPR001094">
    <property type="entry name" value="Flavdoxin-like"/>
</dbReference>
<dbReference type="InterPro" id="IPR008254">
    <property type="entry name" value="Flavodoxin/NO_synth"/>
</dbReference>
<evidence type="ECO:0000256" key="2">
    <source>
        <dbReference type="ARBA" id="ARBA00022630"/>
    </source>
</evidence>
<dbReference type="AlphaFoldDB" id="A0A934R8M0"/>
<evidence type="ECO:0000313" key="5">
    <source>
        <dbReference type="EMBL" id="MBK1817225.1"/>
    </source>
</evidence>
<protein>
    <submittedName>
        <fullName evidence="5">Flavodoxin domain-containing protein</fullName>
    </submittedName>
</protein>
<keyword evidence="3" id="KW-0288">FMN</keyword>
<feature type="domain" description="Flavodoxin-like" evidence="4">
    <location>
        <begin position="49"/>
        <end position="187"/>
    </location>
</feature>
<evidence type="ECO:0000259" key="4">
    <source>
        <dbReference type="PROSITE" id="PS50902"/>
    </source>
</evidence>
<evidence type="ECO:0000256" key="3">
    <source>
        <dbReference type="ARBA" id="ARBA00022643"/>
    </source>
</evidence>